<name>A0AAU7NYP2_9GAMM</name>
<accession>A0AAU7NYP2</accession>
<sequence length="226" mass="23566">MVKNYNFKKAVLAAMLLASPLAGAETQYPASDFKPQVLYSDAEYEHAESAPAAAPAKKAEVDPRFPAANFEPKVVYKDSDYKHKKDVVAAPKTSAAPSASVSSSEAAPTGQAAEEGSDNTMLFGLIALAAVGFYFFRKGSAGQPKAAAGAVAARSAYAGEEGGLTGVAKYLAEKEEKSTGVAKYLASKEEKPATGVAKYMAKQVVAARQAAAEKATGVEKYLRNKG</sequence>
<keyword evidence="2" id="KW-0732">Signal</keyword>
<dbReference type="EMBL" id="CP157743">
    <property type="protein sequence ID" value="XBS22122.1"/>
    <property type="molecule type" value="Genomic_DNA"/>
</dbReference>
<feature type="signal peptide" evidence="2">
    <location>
        <begin position="1"/>
        <end position="24"/>
    </location>
</feature>
<gene>
    <name evidence="3" type="ORF">Q9L42_008365</name>
</gene>
<reference evidence="3 4" key="1">
    <citation type="journal article" date="2024" name="Microbiology">
        <title>Methylomarinum rosea sp. nov., a novel halophilic methanotrophic bacterium from the hypersaline Lake Elton.</title>
        <authorList>
            <person name="Suleimanov R.Z."/>
            <person name="Oshkin I.Y."/>
            <person name="Danilova O.V."/>
            <person name="Suzina N.E."/>
            <person name="Dedysh S.N."/>
        </authorList>
    </citation>
    <scope>NUCLEOTIDE SEQUENCE [LARGE SCALE GENOMIC DNA]</scope>
    <source>
        <strain evidence="3 4">Ch1-1</strain>
    </source>
</reference>
<feature type="region of interest" description="Disordered" evidence="1">
    <location>
        <begin position="92"/>
        <end position="114"/>
    </location>
</feature>
<organism evidence="3 4">
    <name type="scientific">Methylomarinum roseum</name>
    <dbReference type="NCBI Taxonomy" id="3067653"/>
    <lineage>
        <taxon>Bacteria</taxon>
        <taxon>Pseudomonadati</taxon>
        <taxon>Pseudomonadota</taxon>
        <taxon>Gammaproteobacteria</taxon>
        <taxon>Methylococcales</taxon>
        <taxon>Methylococcaceae</taxon>
        <taxon>Methylomarinum</taxon>
    </lineage>
</organism>
<dbReference type="RefSeq" id="WP_349432616.1">
    <property type="nucleotide sequence ID" value="NZ_CP157743.1"/>
</dbReference>
<evidence type="ECO:0000256" key="1">
    <source>
        <dbReference type="SAM" id="MobiDB-lite"/>
    </source>
</evidence>
<feature type="chain" id="PRO_5043481855" evidence="2">
    <location>
        <begin position="25"/>
        <end position="226"/>
    </location>
</feature>
<keyword evidence="4" id="KW-1185">Reference proteome</keyword>
<dbReference type="Proteomes" id="UP001225378">
    <property type="component" value="Chromosome"/>
</dbReference>
<evidence type="ECO:0000256" key="2">
    <source>
        <dbReference type="SAM" id="SignalP"/>
    </source>
</evidence>
<proteinExistence type="predicted"/>
<protein>
    <submittedName>
        <fullName evidence="3">Uncharacterized protein</fullName>
    </submittedName>
</protein>
<evidence type="ECO:0000313" key="3">
    <source>
        <dbReference type="EMBL" id="XBS22122.1"/>
    </source>
</evidence>
<evidence type="ECO:0000313" key="4">
    <source>
        <dbReference type="Proteomes" id="UP001225378"/>
    </source>
</evidence>
<dbReference type="KEGG" id="mech:Q9L42_008365"/>
<feature type="compositionally biased region" description="Low complexity" evidence="1">
    <location>
        <begin position="92"/>
        <end position="108"/>
    </location>
</feature>
<dbReference type="AlphaFoldDB" id="A0AAU7NYP2"/>